<dbReference type="KEGG" id="fop:FNB79_00305"/>
<organism evidence="8 9">
    <name type="scientific">Formosa sediminum</name>
    <dbReference type="NCBI Taxonomy" id="2594004"/>
    <lineage>
        <taxon>Bacteria</taxon>
        <taxon>Pseudomonadati</taxon>
        <taxon>Bacteroidota</taxon>
        <taxon>Flavobacteriia</taxon>
        <taxon>Flavobacteriales</taxon>
        <taxon>Flavobacteriaceae</taxon>
        <taxon>Formosa</taxon>
    </lineage>
</organism>
<name>A0A516GLU5_9FLAO</name>
<dbReference type="GO" id="GO:0005737">
    <property type="term" value="C:cytoplasm"/>
    <property type="evidence" value="ECO:0007669"/>
    <property type="project" value="UniProtKB-SubCell"/>
</dbReference>
<dbReference type="InterPro" id="IPR013785">
    <property type="entry name" value="Aldolase_TIM"/>
</dbReference>
<sequence>MNIAKYIDHTLLKSSATKKDIETLCKEAIAYNFYSVCVNSFYVPFVTQLLNTTAVKVCTTIGFPLGAVTTETKVFETNKAIEQGAEEIDMVLNVGMLRSGDFEYVYNDIKAVKSGMGDTTLKVILEISELTEQEIIKASELCIKAKADFIKTSTGFSTSGATLEAVKLMKETANGQAKVKASGGIRDLETTLAFIEAGADRIGSSSGVAIVKAYNTKA</sequence>
<dbReference type="SUPFAM" id="SSF51569">
    <property type="entry name" value="Aldolase"/>
    <property type="match status" value="1"/>
</dbReference>
<dbReference type="HAMAP" id="MF_00114">
    <property type="entry name" value="DeoC_type1"/>
    <property type="match status" value="1"/>
</dbReference>
<dbReference type="EMBL" id="CP041637">
    <property type="protein sequence ID" value="QDO92492.1"/>
    <property type="molecule type" value="Genomic_DNA"/>
</dbReference>
<comment type="function">
    <text evidence="6 7">Catalyzes a reversible aldol reaction between acetaldehyde and D-glyceraldehyde 3-phosphate to generate 2-deoxy-D-ribose 5-phosphate.</text>
</comment>
<dbReference type="GO" id="GO:0006018">
    <property type="term" value="P:2-deoxyribose 1-phosphate catabolic process"/>
    <property type="evidence" value="ECO:0007669"/>
    <property type="project" value="UniProtKB-UniRule"/>
</dbReference>
<proteinExistence type="inferred from homology"/>
<dbReference type="UniPathway" id="UPA00002">
    <property type="reaction ID" value="UER00468"/>
</dbReference>
<evidence type="ECO:0000256" key="4">
    <source>
        <dbReference type="ARBA" id="ARBA00023270"/>
    </source>
</evidence>
<keyword evidence="4 7" id="KW-0704">Schiff base</keyword>
<feature type="active site" description="Schiff-base intermediate with acetaldehyde" evidence="7">
    <location>
        <position position="151"/>
    </location>
</feature>
<dbReference type="InterPro" id="IPR002915">
    <property type="entry name" value="DeoC/FbaB/LacD_aldolase"/>
</dbReference>
<evidence type="ECO:0000256" key="7">
    <source>
        <dbReference type="HAMAP-Rule" id="MF_00114"/>
    </source>
</evidence>
<evidence type="ECO:0000313" key="8">
    <source>
        <dbReference type="EMBL" id="QDO92492.1"/>
    </source>
</evidence>
<dbReference type="EC" id="4.1.2.4" evidence="7"/>
<dbReference type="PANTHER" id="PTHR10889:SF1">
    <property type="entry name" value="DEOXYRIBOSE-PHOSPHATE ALDOLASE"/>
    <property type="match status" value="1"/>
</dbReference>
<evidence type="ECO:0000256" key="3">
    <source>
        <dbReference type="ARBA" id="ARBA00023239"/>
    </source>
</evidence>
<feature type="active site" description="Proton donor/acceptor" evidence="7">
    <location>
        <position position="180"/>
    </location>
</feature>
<keyword evidence="3 7" id="KW-0456">Lyase</keyword>
<dbReference type="Gene3D" id="3.20.20.70">
    <property type="entry name" value="Aldolase class I"/>
    <property type="match status" value="1"/>
</dbReference>
<evidence type="ECO:0000313" key="9">
    <source>
        <dbReference type="Proteomes" id="UP000319209"/>
    </source>
</evidence>
<dbReference type="CDD" id="cd00959">
    <property type="entry name" value="DeoC"/>
    <property type="match status" value="1"/>
</dbReference>
<dbReference type="AlphaFoldDB" id="A0A516GLU5"/>
<gene>
    <name evidence="7 8" type="primary">deoC</name>
    <name evidence="8" type="ORF">FNB79_00305</name>
</gene>
<evidence type="ECO:0000256" key="1">
    <source>
        <dbReference type="ARBA" id="ARBA00010936"/>
    </source>
</evidence>
<dbReference type="Pfam" id="PF01791">
    <property type="entry name" value="DeoC"/>
    <property type="match status" value="1"/>
</dbReference>
<dbReference type="InterPro" id="IPR011343">
    <property type="entry name" value="DeoC"/>
</dbReference>
<dbReference type="InterPro" id="IPR028581">
    <property type="entry name" value="DeoC_typeI"/>
</dbReference>
<comment type="pathway">
    <text evidence="7">Carbohydrate degradation; 2-deoxy-D-ribose 1-phosphate degradation; D-glyceraldehyde 3-phosphate and acetaldehyde from 2-deoxy-alpha-D-ribose 1-phosphate: step 2/2.</text>
</comment>
<dbReference type="PANTHER" id="PTHR10889">
    <property type="entry name" value="DEOXYRIBOSE-PHOSPHATE ALDOLASE"/>
    <property type="match status" value="1"/>
</dbReference>
<dbReference type="FunFam" id="3.20.20.70:FF:000044">
    <property type="entry name" value="Deoxyribose-phosphate aldolase"/>
    <property type="match status" value="1"/>
</dbReference>
<keyword evidence="9" id="KW-1185">Reference proteome</keyword>
<accession>A0A516GLU5</accession>
<dbReference type="NCBIfam" id="TIGR00126">
    <property type="entry name" value="deoC"/>
    <property type="match status" value="1"/>
</dbReference>
<protein>
    <recommendedName>
        <fullName evidence="7">Deoxyribose-phosphate aldolase</fullName>
        <shortName evidence="7">DERA</shortName>
        <ecNumber evidence="7">4.1.2.4</ecNumber>
    </recommendedName>
    <alternativeName>
        <fullName evidence="7">2-deoxy-D-ribose 5-phosphate aldolase</fullName>
    </alternativeName>
    <alternativeName>
        <fullName evidence="7">Phosphodeoxyriboaldolase</fullName>
        <shortName evidence="7">Deoxyriboaldolase</shortName>
    </alternativeName>
</protein>
<dbReference type="Proteomes" id="UP000319209">
    <property type="component" value="Chromosome"/>
</dbReference>
<evidence type="ECO:0000256" key="5">
    <source>
        <dbReference type="ARBA" id="ARBA00048791"/>
    </source>
</evidence>
<comment type="catalytic activity">
    <reaction evidence="5 7">
        <text>2-deoxy-D-ribose 5-phosphate = D-glyceraldehyde 3-phosphate + acetaldehyde</text>
        <dbReference type="Rhea" id="RHEA:12821"/>
        <dbReference type="ChEBI" id="CHEBI:15343"/>
        <dbReference type="ChEBI" id="CHEBI:59776"/>
        <dbReference type="ChEBI" id="CHEBI:62877"/>
        <dbReference type="EC" id="4.1.2.4"/>
    </reaction>
</comment>
<dbReference type="GO" id="GO:0004139">
    <property type="term" value="F:deoxyribose-phosphate aldolase activity"/>
    <property type="evidence" value="ECO:0007669"/>
    <property type="project" value="UniProtKB-UniRule"/>
</dbReference>
<dbReference type="GO" id="GO:0016052">
    <property type="term" value="P:carbohydrate catabolic process"/>
    <property type="evidence" value="ECO:0007669"/>
    <property type="project" value="TreeGrafter"/>
</dbReference>
<dbReference type="PIRSF" id="PIRSF001357">
    <property type="entry name" value="DeoC"/>
    <property type="match status" value="1"/>
</dbReference>
<dbReference type="OrthoDB" id="9778711at2"/>
<reference evidence="8 9" key="1">
    <citation type="submission" date="2019-07" db="EMBL/GenBank/DDBJ databases">
        <title>Genome sequencing for Formosa sp. PS13.</title>
        <authorList>
            <person name="Park S.-J."/>
        </authorList>
    </citation>
    <scope>NUCLEOTIDE SEQUENCE [LARGE SCALE GENOMIC DNA]</scope>
    <source>
        <strain evidence="8 9">PS13</strain>
    </source>
</reference>
<dbReference type="GO" id="GO:0009264">
    <property type="term" value="P:deoxyribonucleotide catabolic process"/>
    <property type="evidence" value="ECO:0007669"/>
    <property type="project" value="UniProtKB-UniRule"/>
</dbReference>
<dbReference type="SMART" id="SM01133">
    <property type="entry name" value="DeoC"/>
    <property type="match status" value="1"/>
</dbReference>
<keyword evidence="2 7" id="KW-0963">Cytoplasm</keyword>
<comment type="similarity">
    <text evidence="1 7">Belongs to the DeoC/FbaB aldolase family. DeoC type 1 subfamily.</text>
</comment>
<evidence type="ECO:0000256" key="6">
    <source>
        <dbReference type="ARBA" id="ARBA00056337"/>
    </source>
</evidence>
<evidence type="ECO:0000256" key="2">
    <source>
        <dbReference type="ARBA" id="ARBA00022490"/>
    </source>
</evidence>
<dbReference type="RefSeq" id="WP_143379404.1">
    <property type="nucleotide sequence ID" value="NZ_CP041637.1"/>
</dbReference>
<comment type="subcellular location">
    <subcellularLocation>
        <location evidence="7">Cytoplasm</location>
    </subcellularLocation>
</comment>
<feature type="active site" description="Proton donor/acceptor" evidence="7">
    <location>
        <position position="89"/>
    </location>
</feature>